<gene>
    <name evidence="1" type="ORF">N476_26070</name>
</gene>
<dbReference type="RefSeq" id="WP_063364255.1">
    <property type="nucleotide sequence ID" value="NZ_AUXZ01000134.1"/>
</dbReference>
<protein>
    <submittedName>
        <fullName evidence="1">Uncharacterized protein</fullName>
    </submittedName>
</protein>
<proteinExistence type="predicted"/>
<organism evidence="1 2">
    <name type="scientific">Pseudoalteromonas luteoviolacea H33</name>
    <dbReference type="NCBI Taxonomy" id="1365251"/>
    <lineage>
        <taxon>Bacteria</taxon>
        <taxon>Pseudomonadati</taxon>
        <taxon>Pseudomonadota</taxon>
        <taxon>Gammaproteobacteria</taxon>
        <taxon>Alteromonadales</taxon>
        <taxon>Pseudoalteromonadaceae</taxon>
        <taxon>Pseudoalteromonas</taxon>
    </lineage>
</organism>
<dbReference type="EMBL" id="AUXZ01000134">
    <property type="protein sequence ID" value="KZN44872.1"/>
    <property type="molecule type" value="Genomic_DNA"/>
</dbReference>
<evidence type="ECO:0000313" key="1">
    <source>
        <dbReference type="EMBL" id="KZN44872.1"/>
    </source>
</evidence>
<name>A0A167A0W2_9GAMM</name>
<dbReference type="Proteomes" id="UP000076503">
    <property type="component" value="Unassembled WGS sequence"/>
</dbReference>
<comment type="caution">
    <text evidence="1">The sequence shown here is derived from an EMBL/GenBank/DDBJ whole genome shotgun (WGS) entry which is preliminary data.</text>
</comment>
<evidence type="ECO:0000313" key="2">
    <source>
        <dbReference type="Proteomes" id="UP000076503"/>
    </source>
</evidence>
<dbReference type="AlphaFoldDB" id="A0A167A0W2"/>
<sequence>MKIQLALVLILIALITLAWQPAKTFLLQDSCLEQGGKWASNGNFCIYKNCAETSSCKPSYRNNSICEELKSGISQDELYFHLGMPESRSDNNFVFTAGGGESEITATIMSGKVVKLQCGT</sequence>
<accession>A0A167A0W2</accession>
<dbReference type="PATRIC" id="fig|1365251.3.peg.5157"/>
<reference evidence="1 2" key="1">
    <citation type="submission" date="2013-07" db="EMBL/GenBank/DDBJ databases">
        <title>Comparative Genomic and Metabolomic Analysis of Twelve Strains of Pseudoalteromonas luteoviolacea.</title>
        <authorList>
            <person name="Vynne N.G."/>
            <person name="Mansson M."/>
            <person name="Gram L."/>
        </authorList>
    </citation>
    <scope>NUCLEOTIDE SEQUENCE [LARGE SCALE GENOMIC DNA]</scope>
    <source>
        <strain evidence="1 2">H33</strain>
    </source>
</reference>